<feature type="compositionally biased region" description="Polar residues" evidence="1">
    <location>
        <begin position="44"/>
        <end position="66"/>
    </location>
</feature>
<feature type="region of interest" description="Disordered" evidence="1">
    <location>
        <begin position="42"/>
        <end position="89"/>
    </location>
</feature>
<accession>A0ABD3JIW6</accession>
<evidence type="ECO:0000313" key="3">
    <source>
        <dbReference type="Proteomes" id="UP001634007"/>
    </source>
</evidence>
<keyword evidence="3" id="KW-1185">Reference proteome</keyword>
<reference evidence="2 3" key="1">
    <citation type="submission" date="2024-11" db="EMBL/GenBank/DDBJ databases">
        <title>Chromosome-level genome assembly of Eucalyptus globulus Labill. provides insights into its genome evolution.</title>
        <authorList>
            <person name="Li X."/>
        </authorList>
    </citation>
    <scope>NUCLEOTIDE SEQUENCE [LARGE SCALE GENOMIC DNA]</scope>
    <source>
        <strain evidence="2">CL2024</strain>
        <tissue evidence="2">Fresh tender leaves</tissue>
    </source>
</reference>
<gene>
    <name evidence="2" type="ORF">ACJRO7_031923</name>
</gene>
<sequence length="89" mass="9756">MEVPSLPAPDWKVRKLHIWTSGVAGGVVQARLSKLTPLRRRSLPWTNLPSGSSRAKSGSTNQSWTVQAEPLPHRPGSPDLWPSRLTSHG</sequence>
<protein>
    <submittedName>
        <fullName evidence="2">Uncharacterized protein</fullName>
    </submittedName>
</protein>
<evidence type="ECO:0000256" key="1">
    <source>
        <dbReference type="SAM" id="MobiDB-lite"/>
    </source>
</evidence>
<dbReference type="Proteomes" id="UP001634007">
    <property type="component" value="Unassembled WGS sequence"/>
</dbReference>
<proteinExistence type="predicted"/>
<evidence type="ECO:0000313" key="2">
    <source>
        <dbReference type="EMBL" id="KAL3727097.1"/>
    </source>
</evidence>
<comment type="caution">
    <text evidence="2">The sequence shown here is derived from an EMBL/GenBank/DDBJ whole genome shotgun (WGS) entry which is preliminary data.</text>
</comment>
<name>A0ABD3JIW6_EUCGL</name>
<dbReference type="AlphaFoldDB" id="A0ABD3JIW6"/>
<dbReference type="EMBL" id="JBJKBG010000008">
    <property type="protein sequence ID" value="KAL3727097.1"/>
    <property type="molecule type" value="Genomic_DNA"/>
</dbReference>
<organism evidence="2 3">
    <name type="scientific">Eucalyptus globulus</name>
    <name type="common">Tasmanian blue gum</name>
    <dbReference type="NCBI Taxonomy" id="34317"/>
    <lineage>
        <taxon>Eukaryota</taxon>
        <taxon>Viridiplantae</taxon>
        <taxon>Streptophyta</taxon>
        <taxon>Embryophyta</taxon>
        <taxon>Tracheophyta</taxon>
        <taxon>Spermatophyta</taxon>
        <taxon>Magnoliopsida</taxon>
        <taxon>eudicotyledons</taxon>
        <taxon>Gunneridae</taxon>
        <taxon>Pentapetalae</taxon>
        <taxon>rosids</taxon>
        <taxon>malvids</taxon>
        <taxon>Myrtales</taxon>
        <taxon>Myrtaceae</taxon>
        <taxon>Myrtoideae</taxon>
        <taxon>Eucalypteae</taxon>
        <taxon>Eucalyptus</taxon>
    </lineage>
</organism>